<dbReference type="AlphaFoldDB" id="A0A7G9L5D0"/>
<feature type="signal peptide" evidence="2">
    <location>
        <begin position="1"/>
        <end position="19"/>
    </location>
</feature>
<accession>A0A7G9L5D0</accession>
<feature type="compositionally biased region" description="Basic and acidic residues" evidence="1">
    <location>
        <begin position="78"/>
        <end position="89"/>
    </location>
</feature>
<evidence type="ECO:0000313" key="3">
    <source>
        <dbReference type="EMBL" id="QNM83829.1"/>
    </source>
</evidence>
<evidence type="ECO:0000256" key="1">
    <source>
        <dbReference type="SAM" id="MobiDB-lite"/>
    </source>
</evidence>
<dbReference type="RefSeq" id="WP_187480783.1">
    <property type="nucleotide sequence ID" value="NZ_CP060697.1"/>
</dbReference>
<keyword evidence="2" id="KW-0732">Signal</keyword>
<reference evidence="3 4" key="1">
    <citation type="submission" date="2020-08" db="EMBL/GenBank/DDBJ databases">
        <title>Sphingomonas sp. sand1-3 16S ribosomal RNA gene Genome sequencing and assembly.</title>
        <authorList>
            <person name="Kang M."/>
        </authorList>
    </citation>
    <scope>NUCLEOTIDE SEQUENCE [LARGE SCALE GENOMIC DNA]</scope>
    <source>
        <strain evidence="4">sand1-3</strain>
    </source>
</reference>
<feature type="chain" id="PRO_5028992491" evidence="2">
    <location>
        <begin position="20"/>
        <end position="146"/>
    </location>
</feature>
<keyword evidence="4" id="KW-1185">Reference proteome</keyword>
<feature type="region of interest" description="Disordered" evidence="1">
    <location>
        <begin position="66"/>
        <end position="91"/>
    </location>
</feature>
<evidence type="ECO:0000256" key="2">
    <source>
        <dbReference type="SAM" id="SignalP"/>
    </source>
</evidence>
<dbReference type="Proteomes" id="UP000515861">
    <property type="component" value="Chromosome"/>
</dbReference>
<gene>
    <name evidence="3" type="ORF">H8M03_05780</name>
</gene>
<proteinExistence type="predicted"/>
<organism evidence="3 4">
    <name type="scientific">Sphingomonas sabuli</name>
    <dbReference type="NCBI Taxonomy" id="2764186"/>
    <lineage>
        <taxon>Bacteria</taxon>
        <taxon>Pseudomonadati</taxon>
        <taxon>Pseudomonadota</taxon>
        <taxon>Alphaproteobacteria</taxon>
        <taxon>Sphingomonadales</taxon>
        <taxon>Sphingomonadaceae</taxon>
        <taxon>Sphingomonas</taxon>
    </lineage>
</organism>
<sequence length="146" mass="15887">MRIFLLGSVLLMAAAPVAAQPVPPPEAMRIPPELTDPAMAEKLGDMMGALGDAFLDMPIGGIKAAAEGRTASPQEKAMTVRDMGRRDDPNFDANYRRQIAQAKPMIANSMRAMSEALPAMISTMTQAAAQMERVMQNMPRPDYPRR</sequence>
<dbReference type="EMBL" id="CP060697">
    <property type="protein sequence ID" value="QNM83829.1"/>
    <property type="molecule type" value="Genomic_DNA"/>
</dbReference>
<protein>
    <submittedName>
        <fullName evidence="3">Uncharacterized protein</fullName>
    </submittedName>
</protein>
<evidence type="ECO:0000313" key="4">
    <source>
        <dbReference type="Proteomes" id="UP000515861"/>
    </source>
</evidence>
<dbReference type="KEGG" id="ssau:H8M03_05780"/>
<name>A0A7G9L5D0_9SPHN</name>